<dbReference type="Gene3D" id="3.40.190.10">
    <property type="entry name" value="Periplasmic binding protein-like II"/>
    <property type="match status" value="1"/>
</dbReference>
<organism evidence="2 3">
    <name type="scientific">Gehongia tenuis</name>
    <dbReference type="NCBI Taxonomy" id="2763655"/>
    <lineage>
        <taxon>Bacteria</taxon>
        <taxon>Bacillati</taxon>
        <taxon>Bacillota</taxon>
        <taxon>Clostridia</taxon>
        <taxon>Christensenellales</taxon>
        <taxon>Christensenellaceae</taxon>
        <taxon>Gehongia</taxon>
    </lineage>
</organism>
<dbReference type="GO" id="GO:0042597">
    <property type="term" value="C:periplasmic space"/>
    <property type="evidence" value="ECO:0007669"/>
    <property type="project" value="UniProtKB-ARBA"/>
</dbReference>
<keyword evidence="3" id="KW-1185">Reference proteome</keyword>
<dbReference type="Proteomes" id="UP000623172">
    <property type="component" value="Unassembled WGS sequence"/>
</dbReference>
<comment type="caution">
    <text evidence="2">The sequence shown here is derived from an EMBL/GenBank/DDBJ whole genome shotgun (WGS) entry which is preliminary data.</text>
</comment>
<accession>A0A926HQ45</accession>
<dbReference type="PIRSF" id="PIRSF002741">
    <property type="entry name" value="MppA"/>
    <property type="match status" value="1"/>
</dbReference>
<dbReference type="Pfam" id="PF00496">
    <property type="entry name" value="SBP_bac_5"/>
    <property type="match status" value="1"/>
</dbReference>
<dbReference type="GO" id="GO:0043190">
    <property type="term" value="C:ATP-binding cassette (ABC) transporter complex"/>
    <property type="evidence" value="ECO:0007669"/>
    <property type="project" value="InterPro"/>
</dbReference>
<dbReference type="Gene3D" id="3.10.105.10">
    <property type="entry name" value="Dipeptide-binding Protein, Domain 3"/>
    <property type="match status" value="1"/>
</dbReference>
<dbReference type="AlphaFoldDB" id="A0A926HQ45"/>
<proteinExistence type="predicted"/>
<dbReference type="SUPFAM" id="SSF53850">
    <property type="entry name" value="Periplasmic binding protein-like II"/>
    <property type="match status" value="1"/>
</dbReference>
<dbReference type="EMBL" id="JACRSR010000003">
    <property type="protein sequence ID" value="MBC8531843.1"/>
    <property type="molecule type" value="Genomic_DNA"/>
</dbReference>
<dbReference type="InterPro" id="IPR039424">
    <property type="entry name" value="SBP_5"/>
</dbReference>
<dbReference type="PANTHER" id="PTHR30290:SF82">
    <property type="entry name" value="ABC-TYPE DIPEPTIDE_OLIGOPEPTIDE TRANSPORT SYSTEM, PERIPLASMIC COMPONENT"/>
    <property type="match status" value="1"/>
</dbReference>
<feature type="domain" description="Solute-binding protein family 5" evidence="1">
    <location>
        <begin position="13"/>
        <end position="332"/>
    </location>
</feature>
<name>A0A926HQ45_9FIRM</name>
<dbReference type="RefSeq" id="WP_249316531.1">
    <property type="nucleotide sequence ID" value="NZ_JACRSR010000003.1"/>
</dbReference>
<dbReference type="GO" id="GO:1904680">
    <property type="term" value="F:peptide transmembrane transporter activity"/>
    <property type="evidence" value="ECO:0007669"/>
    <property type="project" value="TreeGrafter"/>
</dbReference>
<dbReference type="Gene3D" id="3.90.76.10">
    <property type="entry name" value="Dipeptide-binding Protein, Domain 1"/>
    <property type="match status" value="1"/>
</dbReference>
<gene>
    <name evidence="2" type="ORF">H8696_08285</name>
</gene>
<protein>
    <submittedName>
        <fullName evidence="2">ABC transporter substrate-binding protein</fullName>
    </submittedName>
</protein>
<dbReference type="CDD" id="cd08509">
    <property type="entry name" value="PBP2_TmCBP_oligosaccharides_like"/>
    <property type="match status" value="1"/>
</dbReference>
<reference evidence="2" key="1">
    <citation type="submission" date="2020-08" db="EMBL/GenBank/DDBJ databases">
        <title>Genome public.</title>
        <authorList>
            <person name="Liu C."/>
            <person name="Sun Q."/>
        </authorList>
    </citation>
    <scope>NUCLEOTIDE SEQUENCE</scope>
    <source>
        <strain evidence="2">NSJ-53</strain>
    </source>
</reference>
<dbReference type="GO" id="GO:0015833">
    <property type="term" value="P:peptide transport"/>
    <property type="evidence" value="ECO:0007669"/>
    <property type="project" value="TreeGrafter"/>
</dbReference>
<dbReference type="InterPro" id="IPR000914">
    <property type="entry name" value="SBP_5_dom"/>
</dbReference>
<evidence type="ECO:0000313" key="3">
    <source>
        <dbReference type="Proteomes" id="UP000623172"/>
    </source>
</evidence>
<dbReference type="InterPro" id="IPR030678">
    <property type="entry name" value="Peptide/Ni-bd"/>
</dbReference>
<evidence type="ECO:0000259" key="1">
    <source>
        <dbReference type="Pfam" id="PF00496"/>
    </source>
</evidence>
<evidence type="ECO:0000313" key="2">
    <source>
        <dbReference type="EMBL" id="MBC8531843.1"/>
    </source>
</evidence>
<sequence>MAIYSADTWDVCDDIVAVDDSTVNFIKKEGIGKNLIERELMKVALLPEHIWAPMMETMEEAEIRQFENFDPVGSGPYKVYYYDDTRVVFIRDDNFWGQAESMWGKLPEPKYIAHVIFKDNSANTTAMQAGEIDYNENFIPQIWKLWENGEPYHAYLNDLPYYEPGMLVSLYFNLTTPGLDNPDIRRAIGYAINYPQIIELAMSGYSPDVVPSLLMPDEMEKYLIEDDELKSLRWTYDPDKANEILDGLGAEKGSDGIRVLPDGTRLGFWGLECPKGWSDWTSSLEIVAQSLKAVGIDAGSELPEQSVWLNHSQTGEFDMIMQRPAAYLDPSQPYARCKFIMDGSNTPALGEQSFENYNRYNNEEATKLVQQIAITEDEEELKKLYTALDKIYLTDIPVLTLMYRPLTFYSVYEGVWTGFAQEGDGTGIPGLACFPYTSYKMLYELKPAE</sequence>
<dbReference type="PANTHER" id="PTHR30290">
    <property type="entry name" value="PERIPLASMIC BINDING COMPONENT OF ABC TRANSPORTER"/>
    <property type="match status" value="1"/>
</dbReference>